<dbReference type="GO" id="GO:0043565">
    <property type="term" value="F:sequence-specific DNA binding"/>
    <property type="evidence" value="ECO:0007669"/>
    <property type="project" value="InterPro"/>
</dbReference>
<keyword evidence="3" id="KW-0804">Transcription</keyword>
<reference evidence="5 6" key="1">
    <citation type="submission" date="2016-10" db="EMBL/GenBank/DDBJ databases">
        <authorList>
            <person name="de Groot N.N."/>
        </authorList>
    </citation>
    <scope>NUCLEOTIDE SEQUENCE [LARGE SCALE GENOMIC DNA]</scope>
    <source>
        <strain evidence="6">E92,LMG 26720,CCM 7988</strain>
    </source>
</reference>
<keyword evidence="2 5" id="KW-0238">DNA-binding</keyword>
<dbReference type="OrthoDB" id="635259at2"/>
<dbReference type="Proteomes" id="UP000199306">
    <property type="component" value="Unassembled WGS sequence"/>
</dbReference>
<feature type="domain" description="HTH araC/xylS-type" evidence="4">
    <location>
        <begin position="163"/>
        <end position="260"/>
    </location>
</feature>
<dbReference type="Gene3D" id="1.10.10.60">
    <property type="entry name" value="Homeodomain-like"/>
    <property type="match status" value="1"/>
</dbReference>
<dbReference type="InterPro" id="IPR009057">
    <property type="entry name" value="Homeodomain-like_sf"/>
</dbReference>
<evidence type="ECO:0000313" key="6">
    <source>
        <dbReference type="Proteomes" id="UP000199306"/>
    </source>
</evidence>
<dbReference type="PANTHER" id="PTHR43280">
    <property type="entry name" value="ARAC-FAMILY TRANSCRIPTIONAL REGULATOR"/>
    <property type="match status" value="1"/>
</dbReference>
<name>A0A1I5MAL1_9BACT</name>
<dbReference type="RefSeq" id="WP_092010762.1">
    <property type="nucleotide sequence ID" value="NZ_FOXH01000001.1"/>
</dbReference>
<dbReference type="PROSITE" id="PS01124">
    <property type="entry name" value="HTH_ARAC_FAMILY_2"/>
    <property type="match status" value="1"/>
</dbReference>
<dbReference type="SUPFAM" id="SSF46689">
    <property type="entry name" value="Homeodomain-like"/>
    <property type="match status" value="1"/>
</dbReference>
<evidence type="ECO:0000256" key="2">
    <source>
        <dbReference type="ARBA" id="ARBA00023125"/>
    </source>
</evidence>
<evidence type="ECO:0000259" key="4">
    <source>
        <dbReference type="PROSITE" id="PS01124"/>
    </source>
</evidence>
<dbReference type="Pfam" id="PF20240">
    <property type="entry name" value="DUF6597"/>
    <property type="match status" value="1"/>
</dbReference>
<evidence type="ECO:0000256" key="1">
    <source>
        <dbReference type="ARBA" id="ARBA00023015"/>
    </source>
</evidence>
<sequence>MIFKEIRPSLKLQAYIKCFYLYESHSDLNYDDIVFPSGTMEIIFNLGEGNWKTGKGNVFHTTPAIELWGQITKPMNIKSSGKNTMLGIRFYPHSAAYFFNENVSEFNNEVIDAADLLGTSLRSLQARLLETKDLTSRISLVEAYFLNRLILSEKKHAKIKFIGEIVNSLQNNFESENIHSISVRNNISARYLNILFSQYTGLPPKLFHKINRFQYSLNLVNNNTQKLTSIAYDSGYFDQSHFIKEFKMFTGTTPTSFSLQASPINQILTNI</sequence>
<protein>
    <submittedName>
        <fullName evidence="5">AraC-type DNA-binding protein</fullName>
    </submittedName>
</protein>
<dbReference type="Pfam" id="PF12833">
    <property type="entry name" value="HTH_18"/>
    <property type="match status" value="1"/>
</dbReference>
<keyword evidence="6" id="KW-1185">Reference proteome</keyword>
<dbReference type="STRING" id="1079859.SAMN04515674_101192"/>
<gene>
    <name evidence="5" type="ORF">SAMN04515674_101192</name>
</gene>
<dbReference type="InterPro" id="IPR046532">
    <property type="entry name" value="DUF6597"/>
</dbReference>
<dbReference type="SMART" id="SM00342">
    <property type="entry name" value="HTH_ARAC"/>
    <property type="match status" value="1"/>
</dbReference>
<dbReference type="GO" id="GO:0003700">
    <property type="term" value="F:DNA-binding transcription factor activity"/>
    <property type="evidence" value="ECO:0007669"/>
    <property type="project" value="InterPro"/>
</dbReference>
<evidence type="ECO:0000256" key="3">
    <source>
        <dbReference type="ARBA" id="ARBA00023163"/>
    </source>
</evidence>
<dbReference type="InterPro" id="IPR018060">
    <property type="entry name" value="HTH_AraC"/>
</dbReference>
<accession>A0A1I5MAL1</accession>
<dbReference type="AlphaFoldDB" id="A0A1I5MAL1"/>
<dbReference type="PANTHER" id="PTHR43280:SF2">
    <property type="entry name" value="HTH-TYPE TRANSCRIPTIONAL REGULATOR EXSA"/>
    <property type="match status" value="1"/>
</dbReference>
<dbReference type="EMBL" id="FOXH01000001">
    <property type="protein sequence ID" value="SFP06061.1"/>
    <property type="molecule type" value="Genomic_DNA"/>
</dbReference>
<organism evidence="5 6">
    <name type="scientific">Pseudarcicella hirudinis</name>
    <dbReference type="NCBI Taxonomy" id="1079859"/>
    <lineage>
        <taxon>Bacteria</taxon>
        <taxon>Pseudomonadati</taxon>
        <taxon>Bacteroidota</taxon>
        <taxon>Cytophagia</taxon>
        <taxon>Cytophagales</taxon>
        <taxon>Flectobacillaceae</taxon>
        <taxon>Pseudarcicella</taxon>
    </lineage>
</organism>
<keyword evidence="1" id="KW-0805">Transcription regulation</keyword>
<proteinExistence type="predicted"/>
<evidence type="ECO:0000313" key="5">
    <source>
        <dbReference type="EMBL" id="SFP06061.1"/>
    </source>
</evidence>